<dbReference type="PANTHER" id="PTHR40389:SF3">
    <property type="entry name" value="IGE-BINDING PROTEIN"/>
    <property type="match status" value="1"/>
</dbReference>
<dbReference type="GO" id="GO:0008270">
    <property type="term" value="F:zinc ion binding"/>
    <property type="evidence" value="ECO:0007669"/>
    <property type="project" value="UniProtKB-KW"/>
</dbReference>
<feature type="compositionally biased region" description="Pro residues" evidence="5">
    <location>
        <begin position="161"/>
        <end position="170"/>
    </location>
</feature>
<dbReference type="SUPFAM" id="SSF47353">
    <property type="entry name" value="Retrovirus capsid dimerization domain-like"/>
    <property type="match status" value="1"/>
</dbReference>
<evidence type="ECO:0000256" key="4">
    <source>
        <dbReference type="PROSITE-ProRule" id="PRU00047"/>
    </source>
</evidence>
<dbReference type="InterPro" id="IPR008916">
    <property type="entry name" value="Retrov_capsid_C"/>
</dbReference>
<keyword evidence="1" id="KW-0479">Metal-binding</keyword>
<dbReference type="PROSITE" id="PS50158">
    <property type="entry name" value="ZF_CCHC"/>
    <property type="match status" value="1"/>
</dbReference>
<keyword evidence="7" id="KW-1185">Reference proteome</keyword>
<dbReference type="SUPFAM" id="SSF47943">
    <property type="entry name" value="Retrovirus capsid protein, N-terminal core domain"/>
    <property type="match status" value="1"/>
</dbReference>
<organism evidence="7 8">
    <name type="scientific">Pipra filicauda</name>
    <name type="common">Wire-tailed manakin</name>
    <dbReference type="NCBI Taxonomy" id="649802"/>
    <lineage>
        <taxon>Eukaryota</taxon>
        <taxon>Metazoa</taxon>
        <taxon>Chordata</taxon>
        <taxon>Craniata</taxon>
        <taxon>Vertebrata</taxon>
        <taxon>Euteleostomi</taxon>
        <taxon>Archelosauria</taxon>
        <taxon>Archosauria</taxon>
        <taxon>Dinosauria</taxon>
        <taxon>Saurischia</taxon>
        <taxon>Theropoda</taxon>
        <taxon>Coelurosauria</taxon>
        <taxon>Aves</taxon>
        <taxon>Neognathae</taxon>
        <taxon>Neoaves</taxon>
        <taxon>Telluraves</taxon>
        <taxon>Australaves</taxon>
        <taxon>Passeriformes</taxon>
        <taxon>Pipridae</taxon>
        <taxon>Pipra</taxon>
    </lineage>
</organism>
<dbReference type="Gene3D" id="4.10.60.10">
    <property type="entry name" value="Zinc finger, CCHC-type"/>
    <property type="match status" value="1"/>
</dbReference>
<evidence type="ECO:0000313" key="8">
    <source>
        <dbReference type="RefSeq" id="XP_039238153.1"/>
    </source>
</evidence>
<dbReference type="InterPro" id="IPR045345">
    <property type="entry name" value="Gag_p24_C"/>
</dbReference>
<feature type="domain" description="CCHC-type" evidence="6">
    <location>
        <begin position="487"/>
        <end position="502"/>
    </location>
</feature>
<dbReference type="InterPro" id="IPR008919">
    <property type="entry name" value="Retrov_capsid_N"/>
</dbReference>
<dbReference type="SUPFAM" id="SSF57756">
    <property type="entry name" value="Retrovirus zinc finger-like domains"/>
    <property type="match status" value="1"/>
</dbReference>
<dbReference type="Pfam" id="PF00098">
    <property type="entry name" value="zf-CCHC"/>
    <property type="match status" value="1"/>
</dbReference>
<dbReference type="RefSeq" id="XP_039238153.1">
    <property type="nucleotide sequence ID" value="XM_039382219.1"/>
</dbReference>
<evidence type="ECO:0000256" key="1">
    <source>
        <dbReference type="ARBA" id="ARBA00022723"/>
    </source>
</evidence>
<reference evidence="8" key="1">
    <citation type="submission" date="2025-08" db="UniProtKB">
        <authorList>
            <consortium name="RefSeq"/>
        </authorList>
    </citation>
    <scope>IDENTIFICATION</scope>
    <source>
        <tissue evidence="8">Muscle</tissue>
    </source>
</reference>
<dbReference type="Proteomes" id="UP000504627">
    <property type="component" value="Unplaced"/>
</dbReference>
<evidence type="ECO:0000259" key="6">
    <source>
        <dbReference type="PROSITE" id="PS50158"/>
    </source>
</evidence>
<dbReference type="SMART" id="SM00343">
    <property type="entry name" value="ZnF_C2HC"/>
    <property type="match status" value="1"/>
</dbReference>
<dbReference type="InterPro" id="IPR036875">
    <property type="entry name" value="Znf_CCHC_sf"/>
</dbReference>
<keyword evidence="3" id="KW-0862">Zinc</keyword>
<evidence type="ECO:0000313" key="7">
    <source>
        <dbReference type="Proteomes" id="UP000504627"/>
    </source>
</evidence>
<dbReference type="InParanoid" id="A0A7R5KKG3"/>
<dbReference type="Gene3D" id="1.10.375.10">
    <property type="entry name" value="Human Immunodeficiency Virus Type 1 Capsid Protein"/>
    <property type="match status" value="1"/>
</dbReference>
<feature type="compositionally biased region" description="Polar residues" evidence="5">
    <location>
        <begin position="553"/>
        <end position="571"/>
    </location>
</feature>
<gene>
    <name evidence="8" type="primary">LOC120323434</name>
</gene>
<feature type="region of interest" description="Disordered" evidence="5">
    <location>
        <begin position="552"/>
        <end position="572"/>
    </location>
</feature>
<evidence type="ECO:0000256" key="2">
    <source>
        <dbReference type="ARBA" id="ARBA00022771"/>
    </source>
</evidence>
<evidence type="ECO:0000256" key="5">
    <source>
        <dbReference type="SAM" id="MobiDB-lite"/>
    </source>
</evidence>
<accession>A0A7R5KKG3</accession>
<evidence type="ECO:0000256" key="3">
    <source>
        <dbReference type="ARBA" id="ARBA00022833"/>
    </source>
</evidence>
<dbReference type="Pfam" id="PF19317">
    <property type="entry name" value="Gag_p24_C"/>
    <property type="match status" value="1"/>
</dbReference>
<feature type="compositionally biased region" description="Pro residues" evidence="5">
    <location>
        <begin position="140"/>
        <end position="150"/>
    </location>
</feature>
<dbReference type="InterPro" id="IPR050195">
    <property type="entry name" value="Primate_lentivir_Gag_pol-like"/>
</dbReference>
<keyword evidence="2 4" id="KW-0863">Zinc-finger</keyword>
<dbReference type="GO" id="GO:0003676">
    <property type="term" value="F:nucleic acid binding"/>
    <property type="evidence" value="ECO:0007669"/>
    <property type="project" value="InterPro"/>
</dbReference>
<proteinExistence type="predicted"/>
<dbReference type="AlphaFoldDB" id="A0A7R5KKG3"/>
<dbReference type="GO" id="GO:0016032">
    <property type="term" value="P:viral process"/>
    <property type="evidence" value="ECO:0007669"/>
    <property type="project" value="InterPro"/>
</dbReference>
<feature type="region of interest" description="Disordered" evidence="5">
    <location>
        <begin position="119"/>
        <end position="185"/>
    </location>
</feature>
<dbReference type="InterPro" id="IPR001878">
    <property type="entry name" value="Znf_CCHC"/>
</dbReference>
<name>A0A7R5KKG3_9PASS</name>
<dbReference type="PANTHER" id="PTHR40389">
    <property type="entry name" value="ENDOGENOUS RETROVIRUS GROUP K MEMBER 24 GAG POLYPROTEIN-RELATED"/>
    <property type="match status" value="1"/>
</dbReference>
<feature type="region of interest" description="Disordered" evidence="5">
    <location>
        <begin position="517"/>
        <end position="536"/>
    </location>
</feature>
<sequence>MEREAAYSLFSEFLQKKGIKDIDLKKELPGLLAFGYAKGCFINPHTVHSLEEWRKFGDKICEAILEEDKVAKKLGKFWKVVNDTLLQHEAEKRAAEQARGMQQHNRDWFSISPTPPAFQSVMLPAQPSAPPPNENTAPPSATPPDPPAPAEPLSNNADPLLEPPAPPPPTLDAVMPVPGASTDPAGAIAKERRDTWAAIAKHCLSEELQGAEGMAFPVIYNQMPGGRLNATITPLDWKLLAQLRSTVSEFGLHGEPVKQMLDYFWATQLLLPSDLRSISRMILTEHQQLLFNAYWQAYVNESVAVIRQPGDPLHGVTADELMGTGPYSRTEAQVHIGADKIREAMDLVRKALNRVKEPGGVPLYMSLKQGRNESFGEYVDKLTAAITKAGVPDYMKGTMLKQCVLQNANSIVKQVINTLGPYWTIEELLDKVLQIPTGENAFLVNAIQDFIKELKEQAQNSQIQVLAALAPLQGKANNSTDGKTRSKCYRCGATGHFRRECRATGIWCQQCQNSTHNTSVCRSRSGNSRQSARNCSGRAQTQVVAAAQITPASNFSPNNPFHGQENSCNLPQPQPQPMLSDCNLPQPVASDWIWPRH</sequence>
<dbReference type="Pfam" id="PF00607">
    <property type="entry name" value="Gag_p24"/>
    <property type="match status" value="1"/>
</dbReference>
<dbReference type="GeneID" id="120323434"/>
<protein>
    <submittedName>
        <fullName evidence="8">Endogenous retrovirus group K member 5 Gag polyprotein-like</fullName>
    </submittedName>
</protein>
<dbReference type="Gene3D" id="1.10.1200.30">
    <property type="match status" value="1"/>
</dbReference>